<reference evidence="2" key="1">
    <citation type="journal article" date="2014" name="Int. J. Syst. Evol. Microbiol.">
        <title>Complete genome sequence of Corynebacterium casei LMG S-19264T (=DSM 44701T), isolated from a smear-ripened cheese.</title>
        <authorList>
            <consortium name="US DOE Joint Genome Institute (JGI-PGF)"/>
            <person name="Walter F."/>
            <person name="Albersmeier A."/>
            <person name="Kalinowski J."/>
            <person name="Ruckert C."/>
        </authorList>
    </citation>
    <scope>NUCLEOTIDE SEQUENCE</scope>
    <source>
        <strain evidence="2">CGMCC 1.15322</strain>
    </source>
</reference>
<dbReference type="SUPFAM" id="SSF51206">
    <property type="entry name" value="cAMP-binding domain-like"/>
    <property type="match status" value="1"/>
</dbReference>
<accession>A0A916WD41</accession>
<dbReference type="InterPro" id="IPR014710">
    <property type="entry name" value="RmlC-like_jellyroll"/>
</dbReference>
<dbReference type="CDD" id="cd00038">
    <property type="entry name" value="CAP_ED"/>
    <property type="match status" value="1"/>
</dbReference>
<dbReference type="InterPro" id="IPR018490">
    <property type="entry name" value="cNMP-bd_dom_sf"/>
</dbReference>
<dbReference type="EMBL" id="BMIG01000002">
    <property type="protein sequence ID" value="GGA87788.1"/>
    <property type="molecule type" value="Genomic_DNA"/>
</dbReference>
<dbReference type="InterPro" id="IPR000595">
    <property type="entry name" value="cNMP-bd_dom"/>
</dbReference>
<sequence>MSDHLLLEGLMALMPDAPHPALRRAATGARLRCLEKGDILLRAGERWSEFWWVESGLLRLYYLDQNGVEANKNFFSDGQPLWPITSALRETDSSFFVAALEPTRVHAIPYATIDKEMAGEAAWTELRMRALQGLLDEKMWRERIFLQSDASQRYQQVLVNRPMWCERIPLKHLASWLGMTDVSLSRVRASLGLIRR</sequence>
<organism evidence="2 3">
    <name type="scientific">Polaromonas eurypsychrophila</name>
    <dbReference type="NCBI Taxonomy" id="1614635"/>
    <lineage>
        <taxon>Bacteria</taxon>
        <taxon>Pseudomonadati</taxon>
        <taxon>Pseudomonadota</taxon>
        <taxon>Betaproteobacteria</taxon>
        <taxon>Burkholderiales</taxon>
        <taxon>Comamonadaceae</taxon>
        <taxon>Polaromonas</taxon>
    </lineage>
</organism>
<proteinExistence type="predicted"/>
<dbReference type="Proteomes" id="UP000620596">
    <property type="component" value="Unassembled WGS sequence"/>
</dbReference>
<reference evidence="2" key="2">
    <citation type="submission" date="2020-09" db="EMBL/GenBank/DDBJ databases">
        <authorList>
            <person name="Sun Q."/>
            <person name="Zhou Y."/>
        </authorList>
    </citation>
    <scope>NUCLEOTIDE SEQUENCE</scope>
    <source>
        <strain evidence="2">CGMCC 1.15322</strain>
    </source>
</reference>
<keyword evidence="3" id="KW-1185">Reference proteome</keyword>
<feature type="domain" description="Cyclic nucleotide-binding" evidence="1">
    <location>
        <begin position="32"/>
        <end position="117"/>
    </location>
</feature>
<dbReference type="AlphaFoldDB" id="A0A916WD41"/>
<dbReference type="Gene3D" id="2.60.120.10">
    <property type="entry name" value="Jelly Rolls"/>
    <property type="match status" value="1"/>
</dbReference>
<protein>
    <submittedName>
        <fullName evidence="2">cAMP-binding protein</fullName>
    </submittedName>
</protein>
<dbReference type="Pfam" id="PF00027">
    <property type="entry name" value="cNMP_binding"/>
    <property type="match status" value="1"/>
</dbReference>
<evidence type="ECO:0000313" key="3">
    <source>
        <dbReference type="Proteomes" id="UP000620596"/>
    </source>
</evidence>
<dbReference type="RefSeq" id="WP_188706395.1">
    <property type="nucleotide sequence ID" value="NZ_BMIG01000002.1"/>
</dbReference>
<comment type="caution">
    <text evidence="2">The sequence shown here is derived from an EMBL/GenBank/DDBJ whole genome shotgun (WGS) entry which is preliminary data.</text>
</comment>
<evidence type="ECO:0000259" key="1">
    <source>
        <dbReference type="Pfam" id="PF00027"/>
    </source>
</evidence>
<gene>
    <name evidence="2" type="ORF">GCM10011496_05610</name>
</gene>
<name>A0A916WD41_9BURK</name>
<evidence type="ECO:0000313" key="2">
    <source>
        <dbReference type="EMBL" id="GGA87788.1"/>
    </source>
</evidence>